<evidence type="ECO:0000313" key="3">
    <source>
        <dbReference type="Proteomes" id="UP001501578"/>
    </source>
</evidence>
<organism evidence="2 3">
    <name type="scientific">Nonomuraea longicatena</name>
    <dbReference type="NCBI Taxonomy" id="83682"/>
    <lineage>
        <taxon>Bacteria</taxon>
        <taxon>Bacillati</taxon>
        <taxon>Actinomycetota</taxon>
        <taxon>Actinomycetes</taxon>
        <taxon>Streptosporangiales</taxon>
        <taxon>Streptosporangiaceae</taxon>
        <taxon>Nonomuraea</taxon>
    </lineage>
</organism>
<feature type="region of interest" description="Disordered" evidence="1">
    <location>
        <begin position="34"/>
        <end position="53"/>
    </location>
</feature>
<dbReference type="Proteomes" id="UP001501578">
    <property type="component" value="Unassembled WGS sequence"/>
</dbReference>
<keyword evidence="3" id="KW-1185">Reference proteome</keyword>
<reference evidence="2 3" key="1">
    <citation type="journal article" date="2019" name="Int. J. Syst. Evol. Microbiol.">
        <title>The Global Catalogue of Microorganisms (GCM) 10K type strain sequencing project: providing services to taxonomists for standard genome sequencing and annotation.</title>
        <authorList>
            <consortium name="The Broad Institute Genomics Platform"/>
            <consortium name="The Broad Institute Genome Sequencing Center for Infectious Disease"/>
            <person name="Wu L."/>
            <person name="Ma J."/>
        </authorList>
    </citation>
    <scope>NUCLEOTIDE SEQUENCE [LARGE SCALE GENOMIC DNA]</scope>
    <source>
        <strain evidence="2 3">JCM 11136</strain>
    </source>
</reference>
<accession>A0ABN1NYA0</accession>
<dbReference type="EMBL" id="BAAAHQ010000007">
    <property type="protein sequence ID" value="GAA0918796.1"/>
    <property type="molecule type" value="Genomic_DNA"/>
</dbReference>
<protein>
    <submittedName>
        <fullName evidence="2">Uncharacterized protein</fullName>
    </submittedName>
</protein>
<sequence length="121" mass="12844">MTGTHTTPALDQAPEAEAALERFHRSLVAEGISPKLIQRTTGESEPLAETADQSPTLVIYRDAGWRVATVAVGRRSGMYIVDLAQVGPDNGPKPDLRTLVPPAMPHRAVRLVAHACGVGAL</sequence>
<comment type="caution">
    <text evidence="2">The sequence shown here is derived from an EMBL/GenBank/DDBJ whole genome shotgun (WGS) entry which is preliminary data.</text>
</comment>
<evidence type="ECO:0000256" key="1">
    <source>
        <dbReference type="SAM" id="MobiDB-lite"/>
    </source>
</evidence>
<dbReference type="RefSeq" id="WP_343949069.1">
    <property type="nucleotide sequence ID" value="NZ_BAAAHQ010000007.1"/>
</dbReference>
<gene>
    <name evidence="2" type="ORF">GCM10009560_16000</name>
</gene>
<name>A0ABN1NYA0_9ACTN</name>
<proteinExistence type="predicted"/>
<evidence type="ECO:0000313" key="2">
    <source>
        <dbReference type="EMBL" id="GAA0918796.1"/>
    </source>
</evidence>